<feature type="repeat" description="ANK" evidence="3">
    <location>
        <begin position="444"/>
        <end position="477"/>
    </location>
</feature>
<dbReference type="InterPro" id="IPR002110">
    <property type="entry name" value="Ankyrin_rpt"/>
</dbReference>
<dbReference type="SUPFAM" id="SSF48403">
    <property type="entry name" value="Ankyrin repeat"/>
    <property type="match status" value="2"/>
</dbReference>
<feature type="repeat" description="ANK" evidence="3">
    <location>
        <begin position="274"/>
        <end position="306"/>
    </location>
</feature>
<keyword evidence="4" id="KW-0732">Signal</keyword>
<comment type="caution">
    <text evidence="5">The sequence shown here is derived from an EMBL/GenBank/DDBJ whole genome shotgun (WGS) entry which is preliminary data.</text>
</comment>
<evidence type="ECO:0000256" key="1">
    <source>
        <dbReference type="ARBA" id="ARBA00022737"/>
    </source>
</evidence>
<dbReference type="Gene3D" id="1.25.40.20">
    <property type="entry name" value="Ankyrin repeat-containing domain"/>
    <property type="match status" value="3"/>
</dbReference>
<organism evidence="5 6">
    <name type="scientific">Zobellia amurskyensis</name>
    <dbReference type="NCBI Taxonomy" id="248905"/>
    <lineage>
        <taxon>Bacteria</taxon>
        <taxon>Pseudomonadati</taxon>
        <taxon>Bacteroidota</taxon>
        <taxon>Flavobacteriia</taxon>
        <taxon>Flavobacteriales</taxon>
        <taxon>Flavobacteriaceae</taxon>
        <taxon>Zobellia</taxon>
    </lineage>
</organism>
<evidence type="ECO:0000313" key="6">
    <source>
        <dbReference type="Proteomes" id="UP000540519"/>
    </source>
</evidence>
<evidence type="ECO:0000256" key="3">
    <source>
        <dbReference type="PROSITE-ProRule" id="PRU00023"/>
    </source>
</evidence>
<feature type="signal peptide" evidence="4">
    <location>
        <begin position="1"/>
        <end position="24"/>
    </location>
</feature>
<dbReference type="PANTHER" id="PTHR24198">
    <property type="entry name" value="ANKYRIN REPEAT AND PROTEIN KINASE DOMAIN-CONTAINING PROTEIN"/>
    <property type="match status" value="1"/>
</dbReference>
<feature type="repeat" description="ANK" evidence="3">
    <location>
        <begin position="411"/>
        <end position="443"/>
    </location>
</feature>
<dbReference type="EMBL" id="RCNR01000058">
    <property type="protein sequence ID" value="MUH37948.1"/>
    <property type="molecule type" value="Genomic_DNA"/>
</dbReference>
<dbReference type="Pfam" id="PF12796">
    <property type="entry name" value="Ank_2"/>
    <property type="match status" value="3"/>
</dbReference>
<evidence type="ECO:0000256" key="4">
    <source>
        <dbReference type="SAM" id="SignalP"/>
    </source>
</evidence>
<dbReference type="AlphaFoldDB" id="A0A7X2ZX05"/>
<dbReference type="PROSITE" id="PS50088">
    <property type="entry name" value="ANK_REPEAT"/>
    <property type="match status" value="5"/>
</dbReference>
<sequence>MKKNIIRTFVLVISFALVSLSAIAQRGGPKDPNPFLNRDYWEKQPSVSTIETTIKEGHSATVANGGGFDATTFALMANNPLTTIKYLVEQGNDVNKKTHDSRTYIFWAAYSGNLEAMEYLIQKGAKLDVVDSHGYYPSAFASAGGQTDPKIYELLIANGADLKNEKDHHGANIILVAVSNAKDLKFTDYLISKGLNINATDKDDNGIFYYAAKGGNIDVLKALKERGVSTTKSDKTGDNAILAASRVGRGGSNGIEVFQYLEGLGIAPNVVSKDGTTPLHNLASSKDIKVLDYFISKGVDPNAVDSEGQTALIKAAGRNDLEIITYFAEKTDKIDHSDKDGQTALTSAIQNNSADVVTYLISKGASVDVLDKKGNNLVSYLFNGRGKPRDLDAKVAALKSNGLDFTQLQGDNSTVWHLAVAKNNLGLLKKVKAFGADINGKDKDGNTPLHYAAMKTENAEILKFLIANGADLKSTTEFGETAHDLASENELLAQNKVNLEFLN</sequence>
<dbReference type="RefSeq" id="WP_155601101.1">
    <property type="nucleotide sequence ID" value="NZ_RCNR01000058.1"/>
</dbReference>
<feature type="repeat" description="ANK" evidence="3">
    <location>
        <begin position="100"/>
        <end position="132"/>
    </location>
</feature>
<gene>
    <name evidence="5" type="ORF">D9O36_19010</name>
</gene>
<evidence type="ECO:0000313" key="5">
    <source>
        <dbReference type="EMBL" id="MUH37948.1"/>
    </source>
</evidence>
<keyword evidence="1" id="KW-0677">Repeat</keyword>
<dbReference type="SMART" id="SM00248">
    <property type="entry name" value="ANK"/>
    <property type="match status" value="10"/>
</dbReference>
<keyword evidence="2 3" id="KW-0040">ANK repeat</keyword>
<name>A0A7X2ZX05_9FLAO</name>
<dbReference type="PROSITE" id="PS50297">
    <property type="entry name" value="ANK_REP_REGION"/>
    <property type="match status" value="4"/>
</dbReference>
<dbReference type="PANTHER" id="PTHR24198:SF165">
    <property type="entry name" value="ANKYRIN REPEAT-CONTAINING PROTEIN-RELATED"/>
    <property type="match status" value="1"/>
</dbReference>
<dbReference type="Proteomes" id="UP000540519">
    <property type="component" value="Unassembled WGS sequence"/>
</dbReference>
<dbReference type="Pfam" id="PF13637">
    <property type="entry name" value="Ank_4"/>
    <property type="match status" value="1"/>
</dbReference>
<proteinExistence type="predicted"/>
<dbReference type="InterPro" id="IPR036770">
    <property type="entry name" value="Ankyrin_rpt-contain_sf"/>
</dbReference>
<feature type="repeat" description="ANK" evidence="3">
    <location>
        <begin position="340"/>
        <end position="372"/>
    </location>
</feature>
<protein>
    <submittedName>
        <fullName evidence="5">Ankyrin repeat domain-containing protein</fullName>
    </submittedName>
</protein>
<keyword evidence="6" id="KW-1185">Reference proteome</keyword>
<feature type="chain" id="PRO_5030978036" evidence="4">
    <location>
        <begin position="25"/>
        <end position="503"/>
    </location>
</feature>
<reference evidence="5 6" key="1">
    <citation type="journal article" date="2019" name="Mar. Drugs">
        <title>Comparative Genomics and CAZyme Genome Repertoires of Marine Zobellia amurskyensis KMM 3526(T) and Zobellia laminariae KMM 3676(T).</title>
        <authorList>
            <person name="Chernysheva N."/>
            <person name="Bystritskaya E."/>
            <person name="Stenkova A."/>
            <person name="Golovkin I."/>
            <person name="Nedashkovskaya O."/>
            <person name="Isaeva M."/>
        </authorList>
    </citation>
    <scope>NUCLEOTIDE SEQUENCE [LARGE SCALE GENOMIC DNA]</scope>
    <source>
        <strain evidence="5 6">KMM 3526</strain>
    </source>
</reference>
<dbReference type="OrthoDB" id="2575953at2"/>
<accession>A0A7X2ZX05</accession>
<evidence type="ECO:0000256" key="2">
    <source>
        <dbReference type="ARBA" id="ARBA00023043"/>
    </source>
</evidence>